<keyword evidence="1" id="KW-0808">Transferase</keyword>
<reference evidence="1 2" key="1">
    <citation type="submission" date="2023-07" db="EMBL/GenBank/DDBJ databases">
        <title>Sorghum-associated microbial communities from plants grown in Nebraska, USA.</title>
        <authorList>
            <person name="Schachtman D."/>
        </authorList>
    </citation>
    <scope>NUCLEOTIDE SEQUENCE [LARGE SCALE GENOMIC DNA]</scope>
    <source>
        <strain evidence="1 2">3262</strain>
    </source>
</reference>
<proteinExistence type="predicted"/>
<keyword evidence="2" id="KW-1185">Reference proteome</keyword>
<evidence type="ECO:0000313" key="2">
    <source>
        <dbReference type="Proteomes" id="UP001247620"/>
    </source>
</evidence>
<dbReference type="EMBL" id="JAVDUU010000004">
    <property type="protein sequence ID" value="MDR6944495.1"/>
    <property type="molecule type" value="Genomic_DNA"/>
</dbReference>
<accession>A0ABU1TH03</accession>
<organism evidence="1 2">
    <name type="scientific">Mucilaginibacter pocheonensis</name>
    <dbReference type="NCBI Taxonomy" id="398050"/>
    <lineage>
        <taxon>Bacteria</taxon>
        <taxon>Pseudomonadati</taxon>
        <taxon>Bacteroidota</taxon>
        <taxon>Sphingobacteriia</taxon>
        <taxon>Sphingobacteriales</taxon>
        <taxon>Sphingobacteriaceae</taxon>
        <taxon>Mucilaginibacter</taxon>
    </lineage>
</organism>
<keyword evidence="1" id="KW-0418">Kinase</keyword>
<dbReference type="PANTHER" id="PTHR37816:SF2">
    <property type="entry name" value="DNA TOPOLOGY MODULATION PROTEIN FLAR-RELATED PROTEIN"/>
    <property type="match status" value="1"/>
</dbReference>
<dbReference type="Gene3D" id="3.40.50.300">
    <property type="entry name" value="P-loop containing nucleotide triphosphate hydrolases"/>
    <property type="match status" value="1"/>
</dbReference>
<name>A0ABU1TH03_9SPHI</name>
<dbReference type="InterPro" id="IPR027417">
    <property type="entry name" value="P-loop_NTPase"/>
</dbReference>
<gene>
    <name evidence="1" type="ORF">J2W55_004355</name>
</gene>
<sequence>MKIHIMGASCAGSTTLGNALAGQLRYPLFDSDNYFWEASNPPFTIRREPELRNALIAQDVAPHQHWILSGSVIDWGTLWLDMFNLVVFLYIPHNVRMQRLKNREAERYGNGIFTNPEQAAKYQAFIQWASGYDDNSTNGRNLLAHQTWLNKLSCPVLEIKGDTTVEERMDMVLEKVKALG</sequence>
<dbReference type="NCBIfam" id="NF004861">
    <property type="entry name" value="PRK06217.1"/>
    <property type="match status" value="1"/>
</dbReference>
<comment type="caution">
    <text evidence="1">The sequence shown here is derived from an EMBL/GenBank/DDBJ whole genome shotgun (WGS) entry which is preliminary data.</text>
</comment>
<dbReference type="GO" id="GO:0016301">
    <property type="term" value="F:kinase activity"/>
    <property type="evidence" value="ECO:0007669"/>
    <property type="project" value="UniProtKB-KW"/>
</dbReference>
<dbReference type="Proteomes" id="UP001247620">
    <property type="component" value="Unassembled WGS sequence"/>
</dbReference>
<evidence type="ECO:0000313" key="1">
    <source>
        <dbReference type="EMBL" id="MDR6944495.1"/>
    </source>
</evidence>
<dbReference type="SUPFAM" id="SSF52540">
    <property type="entry name" value="P-loop containing nucleoside triphosphate hydrolases"/>
    <property type="match status" value="1"/>
</dbReference>
<dbReference type="RefSeq" id="WP_310100646.1">
    <property type="nucleotide sequence ID" value="NZ_JAVDUU010000004.1"/>
</dbReference>
<dbReference type="InterPro" id="IPR052922">
    <property type="entry name" value="Cytidylate_Kinase-2"/>
</dbReference>
<dbReference type="PANTHER" id="PTHR37816">
    <property type="entry name" value="YALI0E33011P"/>
    <property type="match status" value="1"/>
</dbReference>
<protein>
    <submittedName>
        <fullName evidence="1">Adenylate kinase family enzyme</fullName>
    </submittedName>
</protein>